<dbReference type="Proteomes" id="UP000319908">
    <property type="component" value="Unassembled WGS sequence"/>
</dbReference>
<evidence type="ECO:0000313" key="1">
    <source>
        <dbReference type="EMBL" id="TWU17888.1"/>
    </source>
</evidence>
<dbReference type="EMBL" id="SJPU01000001">
    <property type="protein sequence ID" value="TWU17888.1"/>
    <property type="molecule type" value="Genomic_DNA"/>
</dbReference>
<gene>
    <name evidence="1" type="ORF">Poly21_00390</name>
</gene>
<evidence type="ECO:0000313" key="2">
    <source>
        <dbReference type="Proteomes" id="UP000319908"/>
    </source>
</evidence>
<dbReference type="AlphaFoldDB" id="A0A5C6C143"/>
<protein>
    <submittedName>
        <fullName evidence="1">Uncharacterized protein</fullName>
    </submittedName>
</protein>
<organism evidence="1 2">
    <name type="scientific">Allorhodopirellula heiligendammensis</name>
    <dbReference type="NCBI Taxonomy" id="2714739"/>
    <lineage>
        <taxon>Bacteria</taxon>
        <taxon>Pseudomonadati</taxon>
        <taxon>Planctomycetota</taxon>
        <taxon>Planctomycetia</taxon>
        <taxon>Pirellulales</taxon>
        <taxon>Pirellulaceae</taxon>
        <taxon>Allorhodopirellula</taxon>
    </lineage>
</organism>
<keyword evidence="2" id="KW-1185">Reference proteome</keyword>
<name>A0A5C6C143_9BACT</name>
<sequence length="36" mass="4126">MPIHAFPHTRFDKFSNIGVSIHHLHGLNRSFATDSH</sequence>
<proteinExistence type="predicted"/>
<reference evidence="1 2" key="1">
    <citation type="journal article" date="2020" name="Antonie Van Leeuwenhoek">
        <title>Rhodopirellula heiligendammensis sp. nov., Rhodopirellula pilleata sp. nov., and Rhodopirellula solitaria sp. nov. isolated from natural or artificial marine surfaces in Northern Germany and California, USA, and emended description of the genus Rhodopirellula.</title>
        <authorList>
            <person name="Kallscheuer N."/>
            <person name="Wiegand S."/>
            <person name="Jogler M."/>
            <person name="Boedeker C."/>
            <person name="Peeters S.H."/>
            <person name="Rast P."/>
            <person name="Heuer A."/>
            <person name="Jetten M.S.M."/>
            <person name="Rohde M."/>
            <person name="Jogler C."/>
        </authorList>
    </citation>
    <scope>NUCLEOTIDE SEQUENCE [LARGE SCALE GENOMIC DNA]</scope>
    <source>
        <strain evidence="1 2">Poly21</strain>
    </source>
</reference>
<accession>A0A5C6C143</accession>
<comment type="caution">
    <text evidence="1">The sequence shown here is derived from an EMBL/GenBank/DDBJ whole genome shotgun (WGS) entry which is preliminary data.</text>
</comment>